<dbReference type="EMBL" id="BCMM01000004">
    <property type="protein sequence ID" value="GAQ60951.1"/>
    <property type="molecule type" value="Genomic_DNA"/>
</dbReference>
<dbReference type="InterPro" id="IPR046531">
    <property type="entry name" value="DUF6596"/>
</dbReference>
<dbReference type="PANTHER" id="PTHR47756">
    <property type="entry name" value="BLL6612 PROTEIN-RELATED"/>
    <property type="match status" value="1"/>
</dbReference>
<organism evidence="9 10">
    <name type="scientific">Streptomyces scabiei</name>
    <dbReference type="NCBI Taxonomy" id="1930"/>
    <lineage>
        <taxon>Bacteria</taxon>
        <taxon>Bacillati</taxon>
        <taxon>Actinomycetota</taxon>
        <taxon>Actinomycetes</taxon>
        <taxon>Kitasatosporales</taxon>
        <taxon>Streptomycetaceae</taxon>
        <taxon>Streptomyces</taxon>
    </lineage>
</organism>
<evidence type="ECO:0000256" key="2">
    <source>
        <dbReference type="ARBA" id="ARBA00023015"/>
    </source>
</evidence>
<proteinExistence type="inferred from homology"/>
<evidence type="ECO:0000256" key="3">
    <source>
        <dbReference type="ARBA" id="ARBA00023082"/>
    </source>
</evidence>
<feature type="domain" description="RNA polymerase sigma-70 region 2" evidence="6">
    <location>
        <begin position="34"/>
        <end position="100"/>
    </location>
</feature>
<sequence>MTPQPTSASGPAPAEAPTSRPASDAAVETVETVFRMESPRIIAGVARIVRDVGIAEELAQDALVAALEQWPRDGVPDNPGAWLTAAAKHRAIDLVRRRERYARKLTEVGRDLEAAGPHLDRPSDPDDIDDDLLRLVFTACHPVLSAEARIALTLRLLGGLTTPEIARAFLVPEPTIAQRVVRAKRTLATQNIAFEVPYGPDREARLDSVLEVIYLIFNEGYAATAGDDLLRPALCEDALRLARVLAQLMPKEPEVHGLAALLELQASRAAARTAPSGEPVLLADQDRRRWNRPLIARGFTALGRATACAPGAPGPYALQAAIAACHAQAYTYEETDWPKIVTLYALLAVRAPSPVVELNRAVAVSMAEGPGPALEIVDGLAAAPALRDYHLLPSVRGDLLRRLGRTEEARAEFVRAAGLARNERERALLLARADEGA</sequence>
<evidence type="ECO:0000259" key="6">
    <source>
        <dbReference type="Pfam" id="PF04542"/>
    </source>
</evidence>
<dbReference type="InterPro" id="IPR007627">
    <property type="entry name" value="RNA_pol_sigma70_r2"/>
</dbReference>
<gene>
    <name evidence="9" type="ORF">SsS58_01294</name>
</gene>
<dbReference type="Pfam" id="PF08281">
    <property type="entry name" value="Sigma70_r4_2"/>
    <property type="match status" value="1"/>
</dbReference>
<dbReference type="SUPFAM" id="SSF88659">
    <property type="entry name" value="Sigma3 and sigma4 domains of RNA polymerase sigma factors"/>
    <property type="match status" value="1"/>
</dbReference>
<dbReference type="GO" id="GO:0003677">
    <property type="term" value="F:DNA binding"/>
    <property type="evidence" value="ECO:0007669"/>
    <property type="project" value="InterPro"/>
</dbReference>
<evidence type="ECO:0000256" key="1">
    <source>
        <dbReference type="ARBA" id="ARBA00010641"/>
    </source>
</evidence>
<reference evidence="10" key="1">
    <citation type="submission" date="2015-11" db="EMBL/GenBank/DDBJ databases">
        <authorList>
            <consortium name="Cross-ministerial Strategic Innovation Promotion Program (SIP) consortium"/>
            <person name="Tomihama T."/>
            <person name="Ikenaga M."/>
            <person name="Sakai M."/>
            <person name="Okubo T."/>
            <person name="Ikeda S."/>
        </authorList>
    </citation>
    <scope>NUCLEOTIDE SEQUENCE [LARGE SCALE GENOMIC DNA]</scope>
    <source>
        <strain evidence="10">S58</strain>
    </source>
</reference>
<evidence type="ECO:0000313" key="9">
    <source>
        <dbReference type="EMBL" id="GAQ60951.1"/>
    </source>
</evidence>
<dbReference type="InterPro" id="IPR013324">
    <property type="entry name" value="RNA_pol_sigma_r3/r4-like"/>
</dbReference>
<evidence type="ECO:0000259" key="7">
    <source>
        <dbReference type="Pfam" id="PF08281"/>
    </source>
</evidence>
<dbReference type="Pfam" id="PF04542">
    <property type="entry name" value="Sigma70_r2"/>
    <property type="match status" value="1"/>
</dbReference>
<name>A0A124C3D7_STRSC</name>
<dbReference type="InterPro" id="IPR013325">
    <property type="entry name" value="RNA_pol_sigma_r2"/>
</dbReference>
<dbReference type="PANTHER" id="PTHR47756:SF1">
    <property type="entry name" value="BLL0085 PROTEIN"/>
    <property type="match status" value="1"/>
</dbReference>
<dbReference type="Pfam" id="PF20239">
    <property type="entry name" value="DUF6596"/>
    <property type="match status" value="1"/>
</dbReference>
<evidence type="ECO:0000256" key="5">
    <source>
        <dbReference type="SAM" id="MobiDB-lite"/>
    </source>
</evidence>
<feature type="domain" description="RNA polymerase sigma factor 70 region 4 type 2" evidence="7">
    <location>
        <begin position="137"/>
        <end position="187"/>
    </location>
</feature>
<dbReference type="InterPro" id="IPR036388">
    <property type="entry name" value="WH-like_DNA-bd_sf"/>
</dbReference>
<dbReference type="RefSeq" id="WP_059079023.1">
    <property type="nucleotide sequence ID" value="NZ_BCMM01000004.1"/>
</dbReference>
<keyword evidence="2" id="KW-0805">Transcription regulation</keyword>
<dbReference type="Proteomes" id="UP000067448">
    <property type="component" value="Unassembled WGS sequence"/>
</dbReference>
<feature type="region of interest" description="Disordered" evidence="5">
    <location>
        <begin position="1"/>
        <end position="24"/>
    </location>
</feature>
<comment type="similarity">
    <text evidence="1">Belongs to the sigma-70 factor family. ECF subfamily.</text>
</comment>
<accession>A0A124C3D7</accession>
<reference evidence="9 10" key="2">
    <citation type="journal article" date="2016" name="Genome Announc.">
        <title>Draft Genome Sequences of Streptomyces scabiei S58, Streptomyces turgidiscabies T45, and Streptomyces acidiscabies a10, the Pathogens of Potato Common Scab, Isolated in Japan.</title>
        <authorList>
            <person name="Tomihama T."/>
            <person name="Nishi Y."/>
            <person name="Sakai M."/>
            <person name="Ikenaga M."/>
            <person name="Okubo T."/>
            <person name="Ikeda S."/>
        </authorList>
    </citation>
    <scope>NUCLEOTIDE SEQUENCE [LARGE SCALE GENOMIC DNA]</scope>
    <source>
        <strain evidence="9 10">S58</strain>
    </source>
</reference>
<dbReference type="GO" id="GO:0006352">
    <property type="term" value="P:DNA-templated transcription initiation"/>
    <property type="evidence" value="ECO:0007669"/>
    <property type="project" value="InterPro"/>
</dbReference>
<comment type="caution">
    <text evidence="9">The sequence shown here is derived from an EMBL/GenBank/DDBJ whole genome shotgun (WGS) entry which is preliminary data.</text>
</comment>
<evidence type="ECO:0000313" key="10">
    <source>
        <dbReference type="Proteomes" id="UP000067448"/>
    </source>
</evidence>
<reference evidence="10" key="3">
    <citation type="submission" date="2016-02" db="EMBL/GenBank/DDBJ databases">
        <title>Draft genome of pathogenic Streptomyces sp. in Japan.</title>
        <authorList>
            <person name="Tomihama T."/>
            <person name="Ikenaga M."/>
            <person name="Sakai M."/>
            <person name="Okubo T."/>
            <person name="Ikeda S."/>
        </authorList>
    </citation>
    <scope>NUCLEOTIDE SEQUENCE [LARGE SCALE GENOMIC DNA]</scope>
    <source>
        <strain evidence="10">S58</strain>
    </source>
</reference>
<dbReference type="Gene3D" id="1.10.10.10">
    <property type="entry name" value="Winged helix-like DNA-binding domain superfamily/Winged helix DNA-binding domain"/>
    <property type="match status" value="1"/>
</dbReference>
<dbReference type="Gene3D" id="1.10.1740.10">
    <property type="match status" value="1"/>
</dbReference>
<evidence type="ECO:0000256" key="4">
    <source>
        <dbReference type="ARBA" id="ARBA00023163"/>
    </source>
</evidence>
<dbReference type="OrthoDB" id="9780299at2"/>
<dbReference type="GO" id="GO:0016987">
    <property type="term" value="F:sigma factor activity"/>
    <property type="evidence" value="ECO:0007669"/>
    <property type="project" value="UniProtKB-KW"/>
</dbReference>
<feature type="domain" description="DUF6596" evidence="8">
    <location>
        <begin position="205"/>
        <end position="305"/>
    </location>
</feature>
<keyword evidence="3" id="KW-0731">Sigma factor</keyword>
<dbReference type="SUPFAM" id="SSF88946">
    <property type="entry name" value="Sigma2 domain of RNA polymerase sigma factors"/>
    <property type="match status" value="1"/>
</dbReference>
<keyword evidence="4" id="KW-0804">Transcription</keyword>
<evidence type="ECO:0000259" key="8">
    <source>
        <dbReference type="Pfam" id="PF20239"/>
    </source>
</evidence>
<dbReference type="InterPro" id="IPR013249">
    <property type="entry name" value="RNA_pol_sigma70_r4_t2"/>
</dbReference>
<dbReference type="AlphaFoldDB" id="A0A124C3D7"/>
<protein>
    <submittedName>
        <fullName evidence="9">RNA polymerase sigma factor</fullName>
    </submittedName>
</protein>